<proteinExistence type="predicted"/>
<sequence>MDKNFFQEQNQKIRNQNFQKQITENIKNKREKKEYNNQIYNYNSEEETLIPKLNYDINEEFFAQKKKNKDKNQTLKKIQLIKKKSQIRQKEEIPQQINTQRGLLEIYNMQQKFKEHKSQLHQNKSIRIRNTAQISQQETNPNSVQVISKLQKLQLQEEKKPNPRLIMDFFKEQGPEVRLKIREFIGSKDKTEVFENLNEFTECLKMLDKQAKIVSTKMNRAIANKGLEKDLDLENLDVKYTKKAQSLCQ</sequence>
<accession>A0A0V0QQX7</accession>
<dbReference type="EMBL" id="LDAU01000113">
    <property type="protein sequence ID" value="KRX04706.1"/>
    <property type="molecule type" value="Genomic_DNA"/>
</dbReference>
<reference evidence="1 2" key="1">
    <citation type="journal article" date="2015" name="Sci. Rep.">
        <title>Genome of the facultative scuticociliatosis pathogen Pseudocohnilembus persalinus provides insight into its virulence through horizontal gene transfer.</title>
        <authorList>
            <person name="Xiong J."/>
            <person name="Wang G."/>
            <person name="Cheng J."/>
            <person name="Tian M."/>
            <person name="Pan X."/>
            <person name="Warren A."/>
            <person name="Jiang C."/>
            <person name="Yuan D."/>
            <person name="Miao W."/>
        </authorList>
    </citation>
    <scope>NUCLEOTIDE SEQUENCE [LARGE SCALE GENOMIC DNA]</scope>
    <source>
        <strain evidence="1">36N120E</strain>
    </source>
</reference>
<name>A0A0V0QQX7_PSEPJ</name>
<evidence type="ECO:0000313" key="1">
    <source>
        <dbReference type="EMBL" id="KRX04706.1"/>
    </source>
</evidence>
<evidence type="ECO:0000313" key="2">
    <source>
        <dbReference type="Proteomes" id="UP000054937"/>
    </source>
</evidence>
<dbReference type="Proteomes" id="UP000054937">
    <property type="component" value="Unassembled WGS sequence"/>
</dbReference>
<dbReference type="AlphaFoldDB" id="A0A0V0QQX7"/>
<comment type="caution">
    <text evidence="1">The sequence shown here is derived from an EMBL/GenBank/DDBJ whole genome shotgun (WGS) entry which is preliminary data.</text>
</comment>
<keyword evidence="2" id="KW-1185">Reference proteome</keyword>
<dbReference type="InParanoid" id="A0A0V0QQX7"/>
<gene>
    <name evidence="1" type="ORF">PPERSA_09498</name>
</gene>
<organism evidence="1 2">
    <name type="scientific">Pseudocohnilembus persalinus</name>
    <name type="common">Ciliate</name>
    <dbReference type="NCBI Taxonomy" id="266149"/>
    <lineage>
        <taxon>Eukaryota</taxon>
        <taxon>Sar</taxon>
        <taxon>Alveolata</taxon>
        <taxon>Ciliophora</taxon>
        <taxon>Intramacronucleata</taxon>
        <taxon>Oligohymenophorea</taxon>
        <taxon>Scuticociliatia</taxon>
        <taxon>Philasterida</taxon>
        <taxon>Pseudocohnilembidae</taxon>
        <taxon>Pseudocohnilembus</taxon>
    </lineage>
</organism>
<protein>
    <submittedName>
        <fullName evidence="1">Uncharacterized protein</fullName>
    </submittedName>
</protein>